<dbReference type="GO" id="GO:0005524">
    <property type="term" value="F:ATP binding"/>
    <property type="evidence" value="ECO:0007669"/>
    <property type="project" value="InterPro"/>
</dbReference>
<dbReference type="InterPro" id="IPR014001">
    <property type="entry name" value="Helicase_ATP-bd"/>
</dbReference>
<dbReference type="OrthoDB" id="642699at2"/>
<organism evidence="2 3">
    <name type="scientific">Kordia algicida OT-1</name>
    <dbReference type="NCBI Taxonomy" id="391587"/>
    <lineage>
        <taxon>Bacteria</taxon>
        <taxon>Pseudomonadati</taxon>
        <taxon>Bacteroidota</taxon>
        <taxon>Flavobacteriia</taxon>
        <taxon>Flavobacteriales</taxon>
        <taxon>Flavobacteriaceae</taxon>
        <taxon>Kordia</taxon>
    </lineage>
</organism>
<dbReference type="SMART" id="SM00487">
    <property type="entry name" value="DEXDc"/>
    <property type="match status" value="1"/>
</dbReference>
<dbReference type="Gene3D" id="3.40.50.300">
    <property type="entry name" value="P-loop containing nucleotide triphosphate hydrolases"/>
    <property type="match status" value="1"/>
</dbReference>
<dbReference type="PROSITE" id="PS51192">
    <property type="entry name" value="HELICASE_ATP_BIND_1"/>
    <property type="match status" value="1"/>
</dbReference>
<dbReference type="PROSITE" id="PS50890">
    <property type="entry name" value="PUA"/>
    <property type="match status" value="1"/>
</dbReference>
<dbReference type="Pfam" id="PF00270">
    <property type="entry name" value="DEAD"/>
    <property type="match status" value="1"/>
</dbReference>
<comment type="caution">
    <text evidence="2">The sequence shown here is derived from an EMBL/GenBank/DDBJ whole genome shotgun (WGS) entry which is preliminary data.</text>
</comment>
<dbReference type="RefSeq" id="WP_007096539.1">
    <property type="nucleotide sequence ID" value="NZ_CP142125.1"/>
</dbReference>
<proteinExistence type="predicted"/>
<dbReference type="HOGENOM" id="CLU_327574_0_0_10"/>
<evidence type="ECO:0000259" key="1">
    <source>
        <dbReference type="PROSITE" id="PS51192"/>
    </source>
</evidence>
<keyword evidence="3" id="KW-1185">Reference proteome</keyword>
<dbReference type="InterPro" id="IPR027417">
    <property type="entry name" value="P-loop_NTPase"/>
</dbReference>
<accession>A9DPQ2</accession>
<evidence type="ECO:0000313" key="2">
    <source>
        <dbReference type="EMBL" id="EDP97491.1"/>
    </source>
</evidence>
<dbReference type="Proteomes" id="UP000002945">
    <property type="component" value="Unassembled WGS sequence"/>
</dbReference>
<name>A9DPQ2_9FLAO</name>
<gene>
    <name evidence="2" type="ORF">KAOT1_20052</name>
</gene>
<dbReference type="SUPFAM" id="SSF52540">
    <property type="entry name" value="P-loop containing nucleoside triphosphate hydrolases"/>
    <property type="match status" value="1"/>
</dbReference>
<dbReference type="AlphaFoldDB" id="A9DPQ2"/>
<reference evidence="2 3" key="1">
    <citation type="journal article" date="2011" name="J. Bacteriol.">
        <title>Genome sequence of the algicidal bacterium Kordia algicida OT-1.</title>
        <authorList>
            <person name="Lee H.S."/>
            <person name="Kang S.G."/>
            <person name="Kwon K.K."/>
            <person name="Lee J.H."/>
            <person name="Kim S.J."/>
        </authorList>
    </citation>
    <scope>NUCLEOTIDE SEQUENCE [LARGE SCALE GENOMIC DNA]</scope>
    <source>
        <strain evidence="2 3">OT-1</strain>
    </source>
</reference>
<sequence length="839" mass="98516">MNTPNNHFQDFPIEFKEINPSDFPNYTIANNGQKIIITPNDKGYISKQLLECVDRSEKNTVVINAGVGQGKTTAIIRILNEFYNDTNEDYVIIVASPFVSLVEQYFKEIVNIGIAQDDIYRYEYIGEQPSITYLDKKVHIITVNGILGNPGENAFINSEVKRTYLNRLSNYCKAQNKKVVLIMDEIHDAIHNFKQEYIFNLWKWKSVLHKNIILSATYNEASKVVIEYLAELTDNKIKIIESERKVIPENQSDLFLHFNPANYYNTVNENIVSVVSDIISRDKEIDILCYSRKLAESIVNDKDIGVGEVLYSKYEAEDIKLCTTKLIQNNRIGRLEVEEEEENTNRFDNTKCNVGTNFKTGISITKRNHAFIIILPPESSKLPFSSASNIFMDGINSVIQSLARQRKKGGEIHLILPPPEKFNYDSLPFDGIKKEKFIQFYDLICSQKKVKTKVEYIPYNTQRELVRDFYENTLIDNINLQIQEVNSLDRENRLSLKMPDFKSYLLLKGEKYLASTYKFFGRDLSSFITYSAITNQFLNCNFKGYTGKYPLGFRSGEFQITLDFFFENHYLNEDKYLVYNYGSDMYRYLELKNDLFNNYRLFILKPDNTRIIIKEDKCRDFEIQLLGFMHRKLHPSFNSHFLNNEDLIDYKYTRSNYFLSCVAKAENIDLETISEDEELTRRIKAFKNLGYFRRKLIDSIQSFTGDSRQFDYILNKPNEDFITEQEQARFNEMIDYLINRDYFISRNIFEFKQRFKTTFTFSQKVKSVYTKMMEDFLEVEDDRLPTGRPRPRIKRIIQIIPLPNPSNTIDLVSHADYNFSDAFWESNTYDVIDGRLIKR</sequence>
<dbReference type="EMBL" id="ABIB01000002">
    <property type="protein sequence ID" value="EDP97491.1"/>
    <property type="molecule type" value="Genomic_DNA"/>
</dbReference>
<dbReference type="eggNOG" id="ENOG502ZAEU">
    <property type="taxonomic scope" value="Bacteria"/>
</dbReference>
<evidence type="ECO:0000313" key="3">
    <source>
        <dbReference type="Proteomes" id="UP000002945"/>
    </source>
</evidence>
<dbReference type="STRING" id="391587.KAOT1_20052"/>
<protein>
    <recommendedName>
        <fullName evidence="1">Helicase ATP-binding domain-containing protein</fullName>
    </recommendedName>
</protein>
<dbReference type="GO" id="GO:0003676">
    <property type="term" value="F:nucleic acid binding"/>
    <property type="evidence" value="ECO:0007669"/>
    <property type="project" value="InterPro"/>
</dbReference>
<feature type="domain" description="Helicase ATP-binding" evidence="1">
    <location>
        <begin position="52"/>
        <end position="236"/>
    </location>
</feature>
<dbReference type="InterPro" id="IPR011545">
    <property type="entry name" value="DEAD/DEAH_box_helicase_dom"/>
</dbReference>